<dbReference type="Pfam" id="PF16859">
    <property type="entry name" value="TetR_C_11"/>
    <property type="match status" value="1"/>
</dbReference>
<accession>A0ABR5J2N9</accession>
<evidence type="ECO:0000256" key="5">
    <source>
        <dbReference type="SAM" id="MobiDB-lite"/>
    </source>
</evidence>
<proteinExistence type="predicted"/>
<organism evidence="7 8">
    <name type="scientific">Streptomyces varsoviensis</name>
    <dbReference type="NCBI Taxonomy" id="67373"/>
    <lineage>
        <taxon>Bacteria</taxon>
        <taxon>Bacillati</taxon>
        <taxon>Actinomycetota</taxon>
        <taxon>Actinomycetes</taxon>
        <taxon>Kitasatosporales</taxon>
        <taxon>Streptomycetaceae</taxon>
        <taxon>Streptomyces</taxon>
    </lineage>
</organism>
<dbReference type="Gene3D" id="1.10.10.60">
    <property type="entry name" value="Homeodomain-like"/>
    <property type="match status" value="1"/>
</dbReference>
<dbReference type="InterPro" id="IPR009057">
    <property type="entry name" value="Homeodomain-like_sf"/>
</dbReference>
<keyword evidence="3" id="KW-0804">Transcription</keyword>
<dbReference type="PANTHER" id="PTHR30055:SF225">
    <property type="entry name" value="TRANSCRIPTIONAL REGULATORY PROTEIN-RELATED"/>
    <property type="match status" value="1"/>
</dbReference>
<evidence type="ECO:0000313" key="7">
    <source>
        <dbReference type="EMBL" id="KOG87706.1"/>
    </source>
</evidence>
<evidence type="ECO:0000256" key="1">
    <source>
        <dbReference type="ARBA" id="ARBA00023015"/>
    </source>
</evidence>
<feature type="DNA-binding region" description="H-T-H motif" evidence="4">
    <location>
        <begin position="49"/>
        <end position="68"/>
    </location>
</feature>
<keyword evidence="1" id="KW-0805">Transcription regulation</keyword>
<reference evidence="7 8" key="1">
    <citation type="submission" date="2015-07" db="EMBL/GenBank/DDBJ databases">
        <authorList>
            <person name="Ju K.-S."/>
            <person name="Doroghazi J.R."/>
            <person name="Metcalf W.W."/>
        </authorList>
    </citation>
    <scope>NUCLEOTIDE SEQUENCE [LARGE SCALE GENOMIC DNA]</scope>
    <source>
        <strain evidence="7 8">NRRL B-3589</strain>
    </source>
</reference>
<comment type="caution">
    <text evidence="7">The sequence shown here is derived from an EMBL/GenBank/DDBJ whole genome shotgun (WGS) entry which is preliminary data.</text>
</comment>
<feature type="compositionally biased region" description="Basic and acidic residues" evidence="5">
    <location>
        <begin position="14"/>
        <end position="25"/>
    </location>
</feature>
<feature type="domain" description="HTH tetR-type" evidence="6">
    <location>
        <begin position="26"/>
        <end position="86"/>
    </location>
</feature>
<dbReference type="EMBL" id="LGUT01002080">
    <property type="protein sequence ID" value="KOG87706.1"/>
    <property type="molecule type" value="Genomic_DNA"/>
</dbReference>
<dbReference type="InterPro" id="IPR050109">
    <property type="entry name" value="HTH-type_TetR-like_transc_reg"/>
</dbReference>
<evidence type="ECO:0000256" key="4">
    <source>
        <dbReference type="PROSITE-ProRule" id="PRU00335"/>
    </source>
</evidence>
<evidence type="ECO:0000259" key="6">
    <source>
        <dbReference type="PROSITE" id="PS50977"/>
    </source>
</evidence>
<dbReference type="InterPro" id="IPR001647">
    <property type="entry name" value="HTH_TetR"/>
</dbReference>
<dbReference type="SUPFAM" id="SSF48498">
    <property type="entry name" value="Tetracyclin repressor-like, C-terminal domain"/>
    <property type="match status" value="1"/>
</dbReference>
<evidence type="ECO:0000313" key="8">
    <source>
        <dbReference type="Proteomes" id="UP000037020"/>
    </source>
</evidence>
<evidence type="ECO:0000256" key="3">
    <source>
        <dbReference type="ARBA" id="ARBA00023163"/>
    </source>
</evidence>
<dbReference type="Pfam" id="PF00440">
    <property type="entry name" value="TetR_N"/>
    <property type="match status" value="1"/>
</dbReference>
<sequence length="213" mass="23647">MTLSPDADPAAEMAPDHRKGPRRRGEELEHAILTATMEELVEVGYARVTMERVAARARTSKAALYRRWPGRPELVMDAVEKFGISEMSVPDTGALRTDVIAVLRQMAAKMCTPFGGVMRGLIAEAAREPAFAQLIRERVHPAGPAVIRTVLERAVESGEVEPWVLDTRRVTVATDLLRNEFLLFGSPLEEETITDIVDEVYLPLILSPAPRRH</sequence>
<keyword evidence="2 4" id="KW-0238">DNA-binding</keyword>
<protein>
    <submittedName>
        <fullName evidence="7">TetR family transcriptional regulator</fullName>
    </submittedName>
</protein>
<dbReference type="PANTHER" id="PTHR30055">
    <property type="entry name" value="HTH-TYPE TRANSCRIPTIONAL REGULATOR RUTR"/>
    <property type="match status" value="1"/>
</dbReference>
<feature type="region of interest" description="Disordered" evidence="5">
    <location>
        <begin position="1"/>
        <end position="25"/>
    </location>
</feature>
<dbReference type="InterPro" id="IPR036271">
    <property type="entry name" value="Tet_transcr_reg_TetR-rel_C_sf"/>
</dbReference>
<gene>
    <name evidence="7" type="ORF">ADK38_23945</name>
</gene>
<dbReference type="PROSITE" id="PS50977">
    <property type="entry name" value="HTH_TETR_2"/>
    <property type="match status" value="1"/>
</dbReference>
<dbReference type="SUPFAM" id="SSF46689">
    <property type="entry name" value="Homeodomain-like"/>
    <property type="match status" value="1"/>
</dbReference>
<evidence type="ECO:0000256" key="2">
    <source>
        <dbReference type="ARBA" id="ARBA00023125"/>
    </source>
</evidence>
<dbReference type="RefSeq" id="WP_030891088.1">
    <property type="nucleotide sequence ID" value="NZ_JBIRHZ010000005.1"/>
</dbReference>
<name>A0ABR5J2N9_9ACTN</name>
<feature type="compositionally biased region" description="Low complexity" evidence="5">
    <location>
        <begin position="1"/>
        <end position="13"/>
    </location>
</feature>
<dbReference type="Gene3D" id="1.10.357.10">
    <property type="entry name" value="Tetracycline Repressor, domain 2"/>
    <property type="match status" value="1"/>
</dbReference>
<keyword evidence="8" id="KW-1185">Reference proteome</keyword>
<dbReference type="InterPro" id="IPR011075">
    <property type="entry name" value="TetR_C"/>
</dbReference>
<dbReference type="Proteomes" id="UP000037020">
    <property type="component" value="Unassembled WGS sequence"/>
</dbReference>